<evidence type="ECO:0000256" key="4">
    <source>
        <dbReference type="ARBA" id="ARBA00022692"/>
    </source>
</evidence>
<accession>A0A1F6VAD9</accession>
<dbReference type="NCBIfam" id="TIGR03013">
    <property type="entry name" value="EpsB_2"/>
    <property type="match status" value="1"/>
</dbReference>
<feature type="domain" description="Bacterial sugar transferase" evidence="8">
    <location>
        <begin position="273"/>
        <end position="456"/>
    </location>
</feature>
<feature type="transmembrane region" description="Helical" evidence="7">
    <location>
        <begin position="80"/>
        <end position="100"/>
    </location>
</feature>
<dbReference type="GO" id="GO:0016020">
    <property type="term" value="C:membrane"/>
    <property type="evidence" value="ECO:0007669"/>
    <property type="project" value="UniProtKB-SubCell"/>
</dbReference>
<feature type="transmembrane region" description="Helical" evidence="7">
    <location>
        <begin position="279"/>
        <end position="301"/>
    </location>
</feature>
<dbReference type="Proteomes" id="UP000179076">
    <property type="component" value="Unassembled WGS sequence"/>
</dbReference>
<feature type="transmembrane region" description="Helical" evidence="7">
    <location>
        <begin position="12"/>
        <end position="35"/>
    </location>
</feature>
<dbReference type="AlphaFoldDB" id="A0A1F6VAD9"/>
<comment type="similarity">
    <text evidence="2">Belongs to the bacterial sugar transferase family.</text>
</comment>
<evidence type="ECO:0000256" key="3">
    <source>
        <dbReference type="ARBA" id="ARBA00022679"/>
    </source>
</evidence>
<reference evidence="9 10" key="1">
    <citation type="journal article" date="2016" name="Nat. Commun.">
        <title>Thousands of microbial genomes shed light on interconnected biogeochemical processes in an aquifer system.</title>
        <authorList>
            <person name="Anantharaman K."/>
            <person name="Brown C.T."/>
            <person name="Hug L.A."/>
            <person name="Sharon I."/>
            <person name="Castelle C.J."/>
            <person name="Probst A.J."/>
            <person name="Thomas B.C."/>
            <person name="Singh A."/>
            <person name="Wilkins M.J."/>
            <person name="Karaoz U."/>
            <person name="Brodie E.L."/>
            <person name="Williams K.H."/>
            <person name="Hubbard S.S."/>
            <person name="Banfield J.F."/>
        </authorList>
    </citation>
    <scope>NUCLEOTIDE SEQUENCE [LARGE SCALE GENOMIC DNA]</scope>
</reference>
<evidence type="ECO:0000256" key="6">
    <source>
        <dbReference type="ARBA" id="ARBA00023136"/>
    </source>
</evidence>
<comment type="subcellular location">
    <subcellularLocation>
        <location evidence="1">Membrane</location>
        <topology evidence="1">Multi-pass membrane protein</topology>
    </subcellularLocation>
</comment>
<protein>
    <submittedName>
        <fullName evidence="9">Exopolysaccharide biosynthesis polyprenyl glycosylphosphotransferase</fullName>
    </submittedName>
</protein>
<dbReference type="NCBIfam" id="TIGR03025">
    <property type="entry name" value="EPS_sugtrans"/>
    <property type="match status" value="1"/>
</dbReference>
<evidence type="ECO:0000313" key="10">
    <source>
        <dbReference type="Proteomes" id="UP000179076"/>
    </source>
</evidence>
<dbReference type="InterPro" id="IPR017464">
    <property type="entry name" value="Sugar_tfrase_EpsB_2"/>
</dbReference>
<comment type="caution">
    <text evidence="9">The sequence shown here is derived from an EMBL/GenBank/DDBJ whole genome shotgun (WGS) entry which is preliminary data.</text>
</comment>
<dbReference type="InterPro" id="IPR017475">
    <property type="entry name" value="EPS_sugar_tfrase"/>
</dbReference>
<evidence type="ECO:0000256" key="2">
    <source>
        <dbReference type="ARBA" id="ARBA00006464"/>
    </source>
</evidence>
<dbReference type="PANTHER" id="PTHR30576:SF0">
    <property type="entry name" value="UNDECAPRENYL-PHOSPHATE N-ACETYLGALACTOSAMINYL 1-PHOSPHATE TRANSFERASE-RELATED"/>
    <property type="match status" value="1"/>
</dbReference>
<dbReference type="PANTHER" id="PTHR30576">
    <property type="entry name" value="COLANIC BIOSYNTHESIS UDP-GLUCOSE LIPID CARRIER TRANSFERASE"/>
    <property type="match status" value="1"/>
</dbReference>
<name>A0A1F6VAD9_9PROT</name>
<dbReference type="InterPro" id="IPR003362">
    <property type="entry name" value="Bact_transf"/>
</dbReference>
<dbReference type="Pfam" id="PF02397">
    <property type="entry name" value="Bac_transf"/>
    <property type="match status" value="1"/>
</dbReference>
<evidence type="ECO:0000259" key="8">
    <source>
        <dbReference type="Pfam" id="PF02397"/>
    </source>
</evidence>
<keyword evidence="3 9" id="KW-0808">Transferase</keyword>
<dbReference type="Gene3D" id="3.40.50.720">
    <property type="entry name" value="NAD(P)-binding Rossmann-like Domain"/>
    <property type="match status" value="1"/>
</dbReference>
<evidence type="ECO:0000256" key="1">
    <source>
        <dbReference type="ARBA" id="ARBA00004141"/>
    </source>
</evidence>
<keyword evidence="4 7" id="KW-0812">Transmembrane</keyword>
<feature type="transmembrane region" description="Helical" evidence="7">
    <location>
        <begin position="47"/>
        <end position="68"/>
    </location>
</feature>
<keyword evidence="6 7" id="KW-0472">Membrane</keyword>
<organism evidence="9 10">
    <name type="scientific">Candidatus Muproteobacteria bacterium RBG_16_60_9</name>
    <dbReference type="NCBI Taxonomy" id="1817755"/>
    <lineage>
        <taxon>Bacteria</taxon>
        <taxon>Pseudomonadati</taxon>
        <taxon>Pseudomonadota</taxon>
        <taxon>Candidatus Muproteobacteria</taxon>
    </lineage>
</organism>
<gene>
    <name evidence="9" type="ORF">A2W18_13240</name>
</gene>
<evidence type="ECO:0000256" key="5">
    <source>
        <dbReference type="ARBA" id="ARBA00022989"/>
    </source>
</evidence>
<feature type="transmembrane region" description="Helical" evidence="7">
    <location>
        <begin position="112"/>
        <end position="133"/>
    </location>
</feature>
<dbReference type="GO" id="GO:0016780">
    <property type="term" value="F:phosphotransferase activity, for other substituted phosphate groups"/>
    <property type="evidence" value="ECO:0007669"/>
    <property type="project" value="TreeGrafter"/>
</dbReference>
<evidence type="ECO:0000256" key="7">
    <source>
        <dbReference type="SAM" id="Phobius"/>
    </source>
</evidence>
<keyword evidence="5 7" id="KW-1133">Transmembrane helix</keyword>
<proteinExistence type="inferred from homology"/>
<sequence>MVRIFRHYVPIQLLLLALAEAGILFSAIYAGAAIRFDAADLEKLQPIWPQGLIFTGVILTCLITLGLYTRETPQGNWSYYAKLSAAFLLGWVGMALVFYIHPPLFLGRGVFGIAFLVGVSGILLLRMVFFRVVDQEALLRRVLVLGTGSRAAGVGKLLNENSTGHKFHLVGYLPLSAKDQHVDVKHVMHDRDALLSIVNKHSVDEVVVGVRDRRNGGVPMAELLQCKVEGVTVTDLSSFFERETGQVQLDCLNPSWIVFSDGFEHGSSKFFVKRIFDGIVSLALLALTLPIVIVTAVLIFLETGAPIFYRQERVGEFGRTFKILKFRSMRQDAERDITPQWAMPNDNRVTRVGRVIRLLRVDELPQIFNVLKGDMSFVGPRPERPFFVKDLAKQVPYYVSRHTVKPGITGWAQIRYSYGASVEDAVKKLQYDLYYVKNHSLFLDMVILFQTAQVVLFGKGAR</sequence>
<dbReference type="EMBL" id="MFSP01000085">
    <property type="protein sequence ID" value="OGI66534.1"/>
    <property type="molecule type" value="Genomic_DNA"/>
</dbReference>
<evidence type="ECO:0000313" key="9">
    <source>
        <dbReference type="EMBL" id="OGI66534.1"/>
    </source>
</evidence>